<dbReference type="InterPro" id="IPR036412">
    <property type="entry name" value="HAD-like_sf"/>
</dbReference>
<proteinExistence type="predicted"/>
<dbReference type="PANTHER" id="PTHR12210">
    <property type="entry name" value="DULLARD PROTEIN PHOSPHATASE"/>
    <property type="match status" value="1"/>
</dbReference>
<dbReference type="OMA" id="YLDPHKN"/>
<feature type="region of interest" description="Disordered" evidence="1">
    <location>
        <begin position="1"/>
        <end position="39"/>
    </location>
</feature>
<feature type="region of interest" description="Disordered" evidence="1">
    <location>
        <begin position="496"/>
        <end position="554"/>
    </location>
</feature>
<dbReference type="Pfam" id="PF03031">
    <property type="entry name" value="NIF"/>
    <property type="match status" value="1"/>
</dbReference>
<dbReference type="AlphaFoldDB" id="A0A0V0QY76"/>
<evidence type="ECO:0000313" key="4">
    <source>
        <dbReference type="Proteomes" id="UP000054937"/>
    </source>
</evidence>
<evidence type="ECO:0000256" key="1">
    <source>
        <dbReference type="SAM" id="MobiDB-lite"/>
    </source>
</evidence>
<name>A0A0V0QY76_PSEPJ</name>
<dbReference type="SMART" id="SM00577">
    <property type="entry name" value="CPDc"/>
    <property type="match status" value="1"/>
</dbReference>
<organism evidence="3 4">
    <name type="scientific">Pseudocohnilembus persalinus</name>
    <name type="common">Ciliate</name>
    <dbReference type="NCBI Taxonomy" id="266149"/>
    <lineage>
        <taxon>Eukaryota</taxon>
        <taxon>Sar</taxon>
        <taxon>Alveolata</taxon>
        <taxon>Ciliophora</taxon>
        <taxon>Intramacronucleata</taxon>
        <taxon>Oligohymenophorea</taxon>
        <taxon>Scuticociliatia</taxon>
        <taxon>Philasterida</taxon>
        <taxon>Pseudocohnilembidae</taxon>
        <taxon>Pseudocohnilembus</taxon>
    </lineage>
</organism>
<dbReference type="InterPro" id="IPR050365">
    <property type="entry name" value="TIM50"/>
</dbReference>
<feature type="compositionally biased region" description="Polar residues" evidence="1">
    <location>
        <begin position="544"/>
        <end position="554"/>
    </location>
</feature>
<dbReference type="Gene3D" id="3.40.50.1000">
    <property type="entry name" value="HAD superfamily/HAD-like"/>
    <property type="match status" value="1"/>
</dbReference>
<dbReference type="InterPro" id="IPR004274">
    <property type="entry name" value="FCP1_dom"/>
</dbReference>
<feature type="region of interest" description="Disordered" evidence="1">
    <location>
        <begin position="78"/>
        <end position="148"/>
    </location>
</feature>
<comment type="caution">
    <text evidence="3">The sequence shown here is derived from an EMBL/GenBank/DDBJ whole genome shotgun (WGS) entry which is preliminary data.</text>
</comment>
<feature type="compositionally biased region" description="Low complexity" evidence="1">
    <location>
        <begin position="133"/>
        <end position="142"/>
    </location>
</feature>
<feature type="compositionally biased region" description="Low complexity" evidence="1">
    <location>
        <begin position="111"/>
        <end position="123"/>
    </location>
</feature>
<feature type="compositionally biased region" description="Low complexity" evidence="1">
    <location>
        <begin position="78"/>
        <end position="103"/>
    </location>
</feature>
<evidence type="ECO:0000313" key="3">
    <source>
        <dbReference type="EMBL" id="KRX07018.1"/>
    </source>
</evidence>
<dbReference type="Proteomes" id="UP000054937">
    <property type="component" value="Unassembled WGS sequence"/>
</dbReference>
<accession>A0A0V0QY76</accession>
<gene>
    <name evidence="3" type="ORF">PPERSA_07181</name>
</gene>
<reference evidence="3 4" key="1">
    <citation type="journal article" date="2015" name="Sci. Rep.">
        <title>Genome of the facultative scuticociliatosis pathogen Pseudocohnilembus persalinus provides insight into its virulence through horizontal gene transfer.</title>
        <authorList>
            <person name="Xiong J."/>
            <person name="Wang G."/>
            <person name="Cheng J."/>
            <person name="Tian M."/>
            <person name="Pan X."/>
            <person name="Warren A."/>
            <person name="Jiang C."/>
            <person name="Yuan D."/>
            <person name="Miao W."/>
        </authorList>
    </citation>
    <scope>NUCLEOTIDE SEQUENCE [LARGE SCALE GENOMIC DNA]</scope>
    <source>
        <strain evidence="3">36N120E</strain>
    </source>
</reference>
<dbReference type="OrthoDB" id="10249888at2759"/>
<keyword evidence="4" id="KW-1185">Reference proteome</keyword>
<feature type="region of interest" description="Disordered" evidence="1">
    <location>
        <begin position="619"/>
        <end position="641"/>
    </location>
</feature>
<feature type="compositionally biased region" description="Polar residues" evidence="1">
    <location>
        <begin position="624"/>
        <end position="641"/>
    </location>
</feature>
<dbReference type="InParanoid" id="A0A0V0QY76"/>
<sequence>MTVYHNHNSRNQHNSSMRTKKDHQLKINQNQKPKKNNRYKKSINYYTNYFQSLSAGGNSEQNNNQEDQQALNNDQQKTNQNNLQNQQQTEQQQSQNQEINISDSQEKLENNDLNYKNKNTSNNTKEDLKKKSSNSNGKNVNNQENIQQQKTHIYNNVKYFKNSAQQKNTFQNIIYIQKNILEDGPSRKESLEVNECVEETNEVEESIVKDEFENLKHYQICENSYKYKIQSKNSDDNNQIVNHYFQSKYSNLYTKSVKHVYYESKPIYKMNGVKLDQIKYHRLNDVRFRMRRDNQFKYLLPLKTKKALRTIVLDLDETLINSVTLYEDDDKVEFETFLRPFVIEFLESLSHHYELILFTKATEDYARTILEGFNLTKYFDGLLFRQHLTHTHINGQEISIKDLKFLGRKLKYTCIIDDIAKNFERQQKNGILIPRWTNENLQDDSLLILKKFFLSLFRNKFLYKNLDFTKGLIQRIDKLNLQRIKQFLKNMERKYQEKEKENINGNENENQQPQQNGKNNNDNNKSNNQQQKQKNSDNLDKNHFNPNQQCYNHNKLDSNNIFSILQTDDKQNQRKNSKNFKNHKNNCQNTQYKKKHHYKLHVSRQQNLQNSDQCKLNDSKIKVDQNNGKNNVPSNQEILEV</sequence>
<dbReference type="CDD" id="cd07521">
    <property type="entry name" value="HAD_FCP1-like"/>
    <property type="match status" value="1"/>
</dbReference>
<dbReference type="InterPro" id="IPR023214">
    <property type="entry name" value="HAD_sf"/>
</dbReference>
<feature type="compositionally biased region" description="Basic and acidic residues" evidence="1">
    <location>
        <begin position="534"/>
        <end position="543"/>
    </location>
</feature>
<feature type="domain" description="FCP1 homology" evidence="2">
    <location>
        <begin position="304"/>
        <end position="456"/>
    </location>
</feature>
<feature type="compositionally biased region" description="Low complexity" evidence="1">
    <location>
        <begin position="1"/>
        <end position="16"/>
    </location>
</feature>
<protein>
    <submittedName>
        <fullName evidence="3">HAD-like domain</fullName>
    </submittedName>
</protein>
<dbReference type="SUPFAM" id="SSF56784">
    <property type="entry name" value="HAD-like"/>
    <property type="match status" value="1"/>
</dbReference>
<dbReference type="EMBL" id="LDAU01000090">
    <property type="protein sequence ID" value="KRX07018.1"/>
    <property type="molecule type" value="Genomic_DNA"/>
</dbReference>
<evidence type="ECO:0000259" key="2">
    <source>
        <dbReference type="PROSITE" id="PS50969"/>
    </source>
</evidence>
<feature type="compositionally biased region" description="Low complexity" evidence="1">
    <location>
        <begin position="503"/>
        <end position="533"/>
    </location>
</feature>
<dbReference type="PROSITE" id="PS50969">
    <property type="entry name" value="FCP1"/>
    <property type="match status" value="1"/>
</dbReference>